<gene>
    <name evidence="4" type="ORF">MCUN1_002538</name>
</gene>
<organism evidence="4 5">
    <name type="scientific">Malassezia cuniculi</name>
    <dbReference type="NCBI Taxonomy" id="948313"/>
    <lineage>
        <taxon>Eukaryota</taxon>
        <taxon>Fungi</taxon>
        <taxon>Dikarya</taxon>
        <taxon>Basidiomycota</taxon>
        <taxon>Ustilaginomycotina</taxon>
        <taxon>Malasseziomycetes</taxon>
        <taxon>Malasseziales</taxon>
        <taxon>Malasseziaceae</taxon>
        <taxon>Malassezia</taxon>
    </lineage>
</organism>
<evidence type="ECO:0000256" key="1">
    <source>
        <dbReference type="SAM" id="MobiDB-lite"/>
    </source>
</evidence>
<dbReference type="Pfam" id="PF08620">
    <property type="entry name" value="RPAP1_C"/>
    <property type="match status" value="1"/>
</dbReference>
<dbReference type="InterPro" id="IPR057989">
    <property type="entry name" value="TPR_RPAP1/MINIYO-like"/>
</dbReference>
<dbReference type="InterPro" id="IPR011989">
    <property type="entry name" value="ARM-like"/>
</dbReference>
<dbReference type="Pfam" id="PF25766">
    <property type="entry name" value="TPR_RPAP1"/>
    <property type="match status" value="1"/>
</dbReference>
<evidence type="ECO:0000259" key="2">
    <source>
        <dbReference type="Pfam" id="PF08620"/>
    </source>
</evidence>
<evidence type="ECO:0000259" key="3">
    <source>
        <dbReference type="Pfam" id="PF25766"/>
    </source>
</evidence>
<evidence type="ECO:0000313" key="4">
    <source>
        <dbReference type="EMBL" id="WFD35677.1"/>
    </source>
</evidence>
<name>A0AAF0EZN6_9BASI</name>
<feature type="region of interest" description="Disordered" evidence="1">
    <location>
        <begin position="34"/>
        <end position="83"/>
    </location>
</feature>
<proteinExistence type="predicted"/>
<feature type="domain" description="RPAP1 C-terminal" evidence="2">
    <location>
        <begin position="240"/>
        <end position="310"/>
    </location>
</feature>
<dbReference type="GO" id="GO:0006366">
    <property type="term" value="P:transcription by RNA polymerase II"/>
    <property type="evidence" value="ECO:0007669"/>
    <property type="project" value="InterPro"/>
</dbReference>
<feature type="compositionally biased region" description="Basic and acidic residues" evidence="1">
    <location>
        <begin position="60"/>
        <end position="75"/>
    </location>
</feature>
<dbReference type="Proteomes" id="UP001219933">
    <property type="component" value="Chromosome 3"/>
</dbReference>
<dbReference type="PANTHER" id="PTHR21483">
    <property type="entry name" value="RNA POLYMERASE II-ASSOCIATED PROTEIN 1"/>
    <property type="match status" value="1"/>
</dbReference>
<dbReference type="Gene3D" id="1.25.10.10">
    <property type="entry name" value="Leucine-rich Repeat Variant"/>
    <property type="match status" value="1"/>
</dbReference>
<dbReference type="InterPro" id="IPR013929">
    <property type="entry name" value="RPAP1_C"/>
</dbReference>
<dbReference type="AlphaFoldDB" id="A0AAF0EZN6"/>
<dbReference type="PANTHER" id="PTHR21483:SF18">
    <property type="entry name" value="RNA POLYMERASE II-ASSOCIATED PROTEIN 1"/>
    <property type="match status" value="1"/>
</dbReference>
<dbReference type="InterPro" id="IPR016024">
    <property type="entry name" value="ARM-type_fold"/>
</dbReference>
<keyword evidence="5" id="KW-1185">Reference proteome</keyword>
<sequence>MDRHLVRPRLVDLADLDNDEHDAPLNWPPAARVVRKEPPKVGERQVRFAESSQEKIIPARSDDDIREREPPKAADAEPQLNPLQAASPFVGTIMERDGTSVDVPARPQATGTSRFRAMRAVDKTHADAAAENQNRIAQMSHEDVESELADAAAFFGKDILEKLRARRAPARTEPKAPSPNGGWPAVERLSLDEPAPKTVPAESDVAELEAIRSKYFPEEPAALNPSLEWTVRTDETQTSTRFDFEGRVIARPTDKPQSEPSSETFLAGLHHHGQEQSAPGYTVDELLHLAQSSVASQRTLSLQVLGRICREFPQRLENGAGRGCLGLAPGDIDAYSILDADCSSQRARILLTACWLLADRHRSVRNAALSCLASVVLSISVNSPFLHVTRHVCTAFTVDPYLDWKWLAEAKDEPREAPKPFSEQDASYLELVQRNWAEALVRFGVIDTLDRIAASEPLDGDTAVQDDLLALAHAIATHSSAASARIVDKPALLRLITQLGCTARPWTLVPDSPPDARALEILLAAVKSSRDTASALVHGGVVDPLLRYLLLPPLDTAEHVPQHLFSLALEVFAALARYGVNSAGLREIFPALDSIGRWCATALDSQARSVVAFFSLLGAWTNASVRDPHHGDLGANWPAVRGWIKYSVDTFASLARRSDLSAVQLAACGSALEHVAAWVTAARQLEPALLNADHLEFNYSINWETLTGAPAKELFRRIEPMLVQCFDKSDAESTLLFYGCMQLIGAWAQIDHAWRTDLALIQTRAVRSHMIASLVSPHATAAGASAMRSSLLAAAVDTGNFGVLHSLGAEDAQLAISILGSVAAPEWPVLEPFFRDNIQGSGLSAALYLSQQNKLVPQSLAVRDALGALSPRKEPTDPMTESALWRSASAGLPLRPDWPFFALDDLLHSADACVFNSGTLPSEWDYSERDIVRSTLQLAARVFEKSHEITAAHIWLALSKVFLLENDQSNGRYSGLATGKDIYTDAEIESLLEQLESIANKIAKQSDTLEQVSMDVGGPQASYYEVYTDLVGLYDAISFGNKHFARAILVPIAMKYPRDYRRLLWSDYAHTLKSVRISLSDAPAAPIDEDRTLGYLYPLERDPELLGRYAHALASGIVTPEQELLYTIALHHVAGALWSSLEPESWRDRISMSSIASLLGPARDAVLAYVPPGGQEPSSERAARLML</sequence>
<accession>A0AAF0EZN6</accession>
<dbReference type="EMBL" id="CP119879">
    <property type="protein sequence ID" value="WFD35677.1"/>
    <property type="molecule type" value="Genomic_DNA"/>
</dbReference>
<reference evidence="4" key="1">
    <citation type="submission" date="2023-03" db="EMBL/GenBank/DDBJ databases">
        <title>Mating type loci evolution in Malassezia.</title>
        <authorList>
            <person name="Coelho M.A."/>
        </authorList>
    </citation>
    <scope>NUCLEOTIDE SEQUENCE</scope>
    <source>
        <strain evidence="4">CBS 11721</strain>
    </source>
</reference>
<protein>
    <recommendedName>
        <fullName evidence="6">RNA polymerase II-associated protein 1</fullName>
    </recommendedName>
</protein>
<evidence type="ECO:0000313" key="5">
    <source>
        <dbReference type="Proteomes" id="UP001219933"/>
    </source>
</evidence>
<feature type="domain" description="RPAP1/MINIYO-like TPR repeats" evidence="3">
    <location>
        <begin position="923"/>
        <end position="1134"/>
    </location>
</feature>
<feature type="compositionally biased region" description="Basic and acidic residues" evidence="1">
    <location>
        <begin position="34"/>
        <end position="47"/>
    </location>
</feature>
<evidence type="ECO:0008006" key="6">
    <source>
        <dbReference type="Google" id="ProtNLM"/>
    </source>
</evidence>
<dbReference type="SUPFAM" id="SSF48371">
    <property type="entry name" value="ARM repeat"/>
    <property type="match status" value="1"/>
</dbReference>
<dbReference type="InterPro" id="IPR039913">
    <property type="entry name" value="RPAP1/Rba50"/>
</dbReference>